<dbReference type="Proteomes" id="UP000649604">
    <property type="component" value="Unassembled WGS sequence"/>
</dbReference>
<comment type="caution">
    <text evidence="3">The sequence shown here is derived from an EMBL/GenBank/DDBJ whole genome shotgun (WGS) entry which is preliminary data.</text>
</comment>
<evidence type="ECO:0000313" key="4">
    <source>
        <dbReference type="Proteomes" id="UP000649604"/>
    </source>
</evidence>
<protein>
    <submittedName>
        <fullName evidence="3">NAD-dependent epimerase/dehydratase family protein</fullName>
    </submittedName>
</protein>
<dbReference type="AlphaFoldDB" id="A0A9D5JXY5"/>
<proteinExistence type="predicted"/>
<feature type="non-terminal residue" evidence="3">
    <location>
        <position position="1"/>
    </location>
</feature>
<organism evidence="3 4">
    <name type="scientific">candidate division KSB3 bacterium</name>
    <dbReference type="NCBI Taxonomy" id="2044937"/>
    <lineage>
        <taxon>Bacteria</taxon>
        <taxon>candidate division KSB3</taxon>
    </lineage>
</organism>
<sequence length="187" mass="20982">VYGDVTELPMRETMYPQPVSPYGVSKLAAEHLCYLYWKNMGIPTIALRYFTVYGPRQRPDMAFNKFITAMLTGQTIHIYGDGRQTRDFTFYSDAVQANISAMTQGQPGGVYNIGGGSRVSVNEVLALLEQITGITPNVSYERVMQGDVRHTYADTTRAAADLAYEPTVSIQEGLRQEYEWLRTLNSS</sequence>
<gene>
    <name evidence="3" type="ORF">GF339_17360</name>
</gene>
<dbReference type="Pfam" id="PF01370">
    <property type="entry name" value="Epimerase"/>
    <property type="match status" value="1"/>
</dbReference>
<evidence type="ECO:0000259" key="2">
    <source>
        <dbReference type="Pfam" id="PF01370"/>
    </source>
</evidence>
<dbReference type="Gene3D" id="3.40.50.720">
    <property type="entry name" value="NAD(P)-binding Rossmann-like Domain"/>
    <property type="match status" value="1"/>
</dbReference>
<reference evidence="3" key="1">
    <citation type="submission" date="2019-11" db="EMBL/GenBank/DDBJ databases">
        <title>Microbial mats filling the niche in hypersaline microbial mats.</title>
        <authorList>
            <person name="Wong H.L."/>
            <person name="Macleod F.I."/>
            <person name="White R.A. III"/>
            <person name="Burns B.P."/>
        </authorList>
    </citation>
    <scope>NUCLEOTIDE SEQUENCE</scope>
    <source>
        <strain evidence="3">Rbin_158</strain>
    </source>
</reference>
<dbReference type="InterPro" id="IPR001509">
    <property type="entry name" value="Epimerase_deHydtase"/>
</dbReference>
<feature type="domain" description="NAD-dependent epimerase/dehydratase" evidence="2">
    <location>
        <begin position="1"/>
        <end position="114"/>
    </location>
</feature>
<keyword evidence="1" id="KW-0520">NAD</keyword>
<dbReference type="InterPro" id="IPR036291">
    <property type="entry name" value="NAD(P)-bd_dom_sf"/>
</dbReference>
<accession>A0A9D5JXY5</accession>
<evidence type="ECO:0000313" key="3">
    <source>
        <dbReference type="EMBL" id="MBD3326357.1"/>
    </source>
</evidence>
<dbReference type="SUPFAM" id="SSF51735">
    <property type="entry name" value="NAD(P)-binding Rossmann-fold domains"/>
    <property type="match status" value="1"/>
</dbReference>
<evidence type="ECO:0000256" key="1">
    <source>
        <dbReference type="ARBA" id="ARBA00023027"/>
    </source>
</evidence>
<dbReference type="PRINTS" id="PR01713">
    <property type="entry name" value="NUCEPIMERASE"/>
</dbReference>
<dbReference type="PANTHER" id="PTHR43574">
    <property type="entry name" value="EPIMERASE-RELATED"/>
    <property type="match status" value="1"/>
</dbReference>
<name>A0A9D5JXY5_9BACT</name>
<dbReference type="EMBL" id="WJJP01000567">
    <property type="protein sequence ID" value="MBD3326357.1"/>
    <property type="molecule type" value="Genomic_DNA"/>
</dbReference>